<organism evidence="1 2">
    <name type="scientific">Lacticaseibacillus paracasei subsp. paracasei Lpp22</name>
    <dbReference type="NCBI Taxonomy" id="1256221"/>
    <lineage>
        <taxon>Bacteria</taxon>
        <taxon>Bacillati</taxon>
        <taxon>Bacillota</taxon>
        <taxon>Bacilli</taxon>
        <taxon>Lactobacillales</taxon>
        <taxon>Lactobacillaceae</taxon>
        <taxon>Lacticaseibacillus</taxon>
    </lineage>
</organism>
<evidence type="ECO:0000313" key="1">
    <source>
        <dbReference type="EMBL" id="EPC33616.1"/>
    </source>
</evidence>
<name>A0A8E0ICT3_LACPA</name>
<proteinExistence type="predicted"/>
<gene>
    <name evidence="1" type="ORF">Lpp22_0057</name>
</gene>
<reference evidence="1 2" key="1">
    <citation type="journal article" date="2013" name="PLoS ONE">
        <title>Lactobacillus paracasei comparative genomics: towards species pan-genome definition and exploitation of diversity.</title>
        <authorList>
            <person name="Smokvina T."/>
            <person name="Wels M."/>
            <person name="Polka J."/>
            <person name="Chervaux C."/>
            <person name="Brisse S."/>
            <person name="Boekhorst J."/>
            <person name="van Hylckama Vlieg J.E."/>
            <person name="Siezen R.J."/>
        </authorList>
    </citation>
    <scope>NUCLEOTIDE SEQUENCE [LARGE SCALE GENOMIC DNA]</scope>
    <source>
        <strain evidence="1 2">Lpp22</strain>
    </source>
</reference>
<accession>A0A8E0ICT3</accession>
<protein>
    <submittedName>
        <fullName evidence="1">Type I restriction-modification system, restriction subunit R</fullName>
        <ecNumber evidence="1">3.1.21.3</ecNumber>
    </submittedName>
</protein>
<comment type="caution">
    <text evidence="1">The sequence shown here is derived from an EMBL/GenBank/DDBJ whole genome shotgun (WGS) entry which is preliminary data.</text>
</comment>
<dbReference type="EMBL" id="ANMI01000005">
    <property type="protein sequence ID" value="EPC33616.1"/>
    <property type="molecule type" value="Genomic_DNA"/>
</dbReference>
<dbReference type="Proteomes" id="UP000014257">
    <property type="component" value="Unassembled WGS sequence"/>
</dbReference>
<dbReference type="GO" id="GO:0009035">
    <property type="term" value="F:type I site-specific deoxyribonuclease activity"/>
    <property type="evidence" value="ECO:0007669"/>
    <property type="project" value="UniProtKB-EC"/>
</dbReference>
<sequence length="88" mass="10546">MKNETIEHLVKDVATTWGADPEEALFYAENFDPKKEFNPGEESLKRHMDYEMYKENSENPVKKISYWREFKDAYSNLIREEILPLNQD</sequence>
<dbReference type="EC" id="3.1.21.3" evidence="1"/>
<evidence type="ECO:0000313" key="2">
    <source>
        <dbReference type="Proteomes" id="UP000014257"/>
    </source>
</evidence>
<dbReference type="AlphaFoldDB" id="A0A8E0ICT3"/>
<keyword evidence="1" id="KW-0378">Hydrolase</keyword>